<evidence type="ECO:0000259" key="2">
    <source>
        <dbReference type="PROSITE" id="PS50240"/>
    </source>
</evidence>
<dbReference type="AlphaFoldDB" id="A0A9R0EL60"/>
<feature type="chain" id="PRO_5040385715" evidence="1">
    <location>
        <begin position="21"/>
        <end position="550"/>
    </location>
</feature>
<evidence type="ECO:0000256" key="1">
    <source>
        <dbReference type="SAM" id="SignalP"/>
    </source>
</evidence>
<reference evidence="4" key="1">
    <citation type="submission" date="2025-08" db="UniProtKB">
        <authorList>
            <consortium name="RefSeq"/>
        </authorList>
    </citation>
    <scope>IDENTIFICATION</scope>
    <source>
        <tissue evidence="4">Whole larval tissue</tissue>
    </source>
</reference>
<dbReference type="RefSeq" id="XP_035442438.2">
    <property type="nucleotide sequence ID" value="XM_035586545.2"/>
</dbReference>
<dbReference type="GO" id="GO:0006508">
    <property type="term" value="P:proteolysis"/>
    <property type="evidence" value="ECO:0007669"/>
    <property type="project" value="InterPro"/>
</dbReference>
<dbReference type="InterPro" id="IPR001254">
    <property type="entry name" value="Trypsin_dom"/>
</dbReference>
<proteinExistence type="predicted"/>
<protein>
    <submittedName>
        <fullName evidence="4">Uncharacterized protein LOC118270771</fullName>
    </submittedName>
</protein>
<dbReference type="InterPro" id="IPR051333">
    <property type="entry name" value="CLIP_Serine_Protease"/>
</dbReference>
<keyword evidence="3" id="KW-1185">Reference proteome</keyword>
<gene>
    <name evidence="4" type="primary">LOC118270771</name>
</gene>
<evidence type="ECO:0000313" key="4">
    <source>
        <dbReference type="RefSeq" id="XP_035442438.2"/>
    </source>
</evidence>
<dbReference type="GO" id="GO:0004252">
    <property type="term" value="F:serine-type endopeptidase activity"/>
    <property type="evidence" value="ECO:0007669"/>
    <property type="project" value="InterPro"/>
</dbReference>
<dbReference type="InterPro" id="IPR009003">
    <property type="entry name" value="Peptidase_S1_PA"/>
</dbReference>
<evidence type="ECO:0000313" key="3">
    <source>
        <dbReference type="Proteomes" id="UP000829999"/>
    </source>
</evidence>
<dbReference type="InterPro" id="IPR043504">
    <property type="entry name" value="Peptidase_S1_PA_chymotrypsin"/>
</dbReference>
<dbReference type="Pfam" id="PF00089">
    <property type="entry name" value="Trypsin"/>
    <property type="match status" value="1"/>
</dbReference>
<sequence>MFTFKFIYIFVSFFFNGSDCQRRIKDGEVVAKDKPYVVYFSKAAVSPRYYEGWLCGGALVSPEYIVTSAACVTDVNHLYAIAGYNKYVKDTKINDDYCTKDRKKKVILTCVPKAYELKYEEIEKWSYIDIAVVKVESPYDFNDKTYLDKCSYIPAPIIINYETKFQEPGIDAMVMGWGHRAKWRKQLDPKDYNEEKLNYAPTLIQNKEDCKKEYEVYKGMDAIIDNYMICTMDKGNINDAGETIVKAPPTAQGCMAKESRLRGYGGASCESANPPDQELLLLENTRKENVLLNNKTGNVKANLKPSLVNKIMNASTIQKDSLNVSNSRRMNTRRNGICQNDHGGPLVTWVGTHEVLIGVASVFKITEGLECIGPYLYTSTQCNGAFLDCILRSDPAKNDTLRRAICNNITNNGFELVQRHISWKNHPDGPAENEIHDIHAPTITNSSLINLIKANKSESHKENDTVIYNATKFIEDNLVPNLDPITKKVEITTTKLPTTNPYNATSPSTLRTTVDKNVTMTTAVNKINNTETTNSIKSSTTTVPQKLATK</sequence>
<accession>A0A9R0EL60</accession>
<feature type="domain" description="Peptidase S1" evidence="2">
    <location>
        <begin position="14"/>
        <end position="423"/>
    </location>
</feature>
<dbReference type="Gene3D" id="2.40.10.10">
    <property type="entry name" value="Trypsin-like serine proteases"/>
    <property type="match status" value="2"/>
</dbReference>
<organism evidence="3 4">
    <name type="scientific">Spodoptera frugiperda</name>
    <name type="common">Fall armyworm</name>
    <dbReference type="NCBI Taxonomy" id="7108"/>
    <lineage>
        <taxon>Eukaryota</taxon>
        <taxon>Metazoa</taxon>
        <taxon>Ecdysozoa</taxon>
        <taxon>Arthropoda</taxon>
        <taxon>Hexapoda</taxon>
        <taxon>Insecta</taxon>
        <taxon>Pterygota</taxon>
        <taxon>Neoptera</taxon>
        <taxon>Endopterygota</taxon>
        <taxon>Lepidoptera</taxon>
        <taxon>Glossata</taxon>
        <taxon>Ditrysia</taxon>
        <taxon>Noctuoidea</taxon>
        <taxon>Noctuidae</taxon>
        <taxon>Amphipyrinae</taxon>
        <taxon>Spodoptera</taxon>
    </lineage>
</organism>
<dbReference type="OrthoDB" id="7315458at2759"/>
<name>A0A9R0EL60_SPOFR</name>
<dbReference type="SUPFAM" id="SSF50494">
    <property type="entry name" value="Trypsin-like serine proteases"/>
    <property type="match status" value="1"/>
</dbReference>
<feature type="signal peptide" evidence="1">
    <location>
        <begin position="1"/>
        <end position="20"/>
    </location>
</feature>
<dbReference type="PROSITE" id="PS50240">
    <property type="entry name" value="TRYPSIN_DOM"/>
    <property type="match status" value="1"/>
</dbReference>
<dbReference type="SMART" id="SM00020">
    <property type="entry name" value="Tryp_SPc"/>
    <property type="match status" value="1"/>
</dbReference>
<dbReference type="PANTHER" id="PTHR24260">
    <property type="match status" value="1"/>
</dbReference>
<dbReference type="GeneID" id="118270771"/>
<dbReference type="PANTHER" id="PTHR24260:SF136">
    <property type="entry name" value="GH08193P-RELATED"/>
    <property type="match status" value="1"/>
</dbReference>
<dbReference type="Proteomes" id="UP000829999">
    <property type="component" value="Chromosome 13"/>
</dbReference>
<keyword evidence="1" id="KW-0732">Signal</keyword>